<keyword evidence="9" id="KW-0663">Pyridoxal phosphate</keyword>
<dbReference type="InterPro" id="IPR020578">
    <property type="entry name" value="Aminotrans_V_PyrdxlP_BS"/>
</dbReference>
<evidence type="ECO:0000256" key="13">
    <source>
        <dbReference type="RuleBase" id="RU004504"/>
    </source>
</evidence>
<dbReference type="PROSITE" id="PS00595">
    <property type="entry name" value="AA_TRANSFER_CLASS_5"/>
    <property type="match status" value="1"/>
</dbReference>
<evidence type="ECO:0000256" key="5">
    <source>
        <dbReference type="ARBA" id="ARBA00013558"/>
    </source>
</evidence>
<dbReference type="SUPFAM" id="SSF53383">
    <property type="entry name" value="PLP-dependent transferases"/>
    <property type="match status" value="1"/>
</dbReference>
<dbReference type="Gene3D" id="3.40.640.10">
    <property type="entry name" value="Type I PLP-dependent aspartate aminotransferase-like (Major domain)"/>
    <property type="match status" value="1"/>
</dbReference>
<evidence type="ECO:0000256" key="2">
    <source>
        <dbReference type="ARBA" id="ARBA00003120"/>
    </source>
</evidence>
<evidence type="ECO:0000256" key="12">
    <source>
        <dbReference type="ARBA" id="ARBA00050776"/>
    </source>
</evidence>
<dbReference type="EC" id="2.8.1.7" evidence="4"/>
<dbReference type="OrthoDB" id="9808002at2"/>
<evidence type="ECO:0000256" key="11">
    <source>
        <dbReference type="ARBA" id="ARBA00023014"/>
    </source>
</evidence>
<name>A0A5B2TLS4_9PROT</name>
<keyword evidence="15" id="KW-0032">Aminotransferase</keyword>
<accession>A0A5B2TLS4</accession>
<evidence type="ECO:0000256" key="4">
    <source>
        <dbReference type="ARBA" id="ARBA00012239"/>
    </source>
</evidence>
<dbReference type="PANTHER" id="PTHR11601:SF34">
    <property type="entry name" value="CYSTEINE DESULFURASE"/>
    <property type="match status" value="1"/>
</dbReference>
<dbReference type="PANTHER" id="PTHR11601">
    <property type="entry name" value="CYSTEINE DESULFURYLASE FAMILY MEMBER"/>
    <property type="match status" value="1"/>
</dbReference>
<dbReference type="Gene3D" id="3.90.1150.10">
    <property type="entry name" value="Aspartate Aminotransferase, domain 1"/>
    <property type="match status" value="1"/>
</dbReference>
<dbReference type="Proteomes" id="UP000322110">
    <property type="component" value="Unassembled WGS sequence"/>
</dbReference>
<evidence type="ECO:0000259" key="14">
    <source>
        <dbReference type="Pfam" id="PF00266"/>
    </source>
</evidence>
<dbReference type="GO" id="GO:0008483">
    <property type="term" value="F:transaminase activity"/>
    <property type="evidence" value="ECO:0007669"/>
    <property type="project" value="UniProtKB-KW"/>
</dbReference>
<organism evidence="15 16">
    <name type="scientific">Teichococcus oryzae</name>
    <dbReference type="NCBI Taxonomy" id="1608942"/>
    <lineage>
        <taxon>Bacteria</taxon>
        <taxon>Pseudomonadati</taxon>
        <taxon>Pseudomonadota</taxon>
        <taxon>Alphaproteobacteria</taxon>
        <taxon>Acetobacterales</taxon>
        <taxon>Roseomonadaceae</taxon>
        <taxon>Roseomonas</taxon>
    </lineage>
</organism>
<dbReference type="Pfam" id="PF00266">
    <property type="entry name" value="Aminotran_5"/>
    <property type="match status" value="1"/>
</dbReference>
<reference evidence="15 16" key="1">
    <citation type="journal article" date="2015" name="Int. J. Syst. Evol. Microbiol.">
        <title>Roseomonas oryzae sp. nov., isolated from paddy rhizosphere soil.</title>
        <authorList>
            <person name="Ramaprasad E.V."/>
            <person name="Sasikala Ch."/>
            <person name="Ramana Ch.V."/>
        </authorList>
    </citation>
    <scope>NUCLEOTIDE SEQUENCE [LARGE SCALE GENOMIC DNA]</scope>
    <source>
        <strain evidence="15 16">KCTC 42542</strain>
    </source>
</reference>
<feature type="domain" description="Aminotransferase class V" evidence="14">
    <location>
        <begin position="9"/>
        <end position="375"/>
    </location>
</feature>
<proteinExistence type="inferred from homology"/>
<dbReference type="FunFam" id="3.40.640.10:FF:000003">
    <property type="entry name" value="Cysteine desulfurase IscS"/>
    <property type="match status" value="1"/>
</dbReference>
<evidence type="ECO:0000256" key="3">
    <source>
        <dbReference type="ARBA" id="ARBA00006490"/>
    </source>
</evidence>
<dbReference type="EMBL" id="VUKA01000001">
    <property type="protein sequence ID" value="KAA2215134.1"/>
    <property type="molecule type" value="Genomic_DNA"/>
</dbReference>
<keyword evidence="8" id="KW-0479">Metal-binding</keyword>
<evidence type="ECO:0000256" key="7">
    <source>
        <dbReference type="ARBA" id="ARBA00022714"/>
    </source>
</evidence>
<gene>
    <name evidence="15" type="ORF">F0Q34_05585</name>
</gene>
<evidence type="ECO:0000256" key="6">
    <source>
        <dbReference type="ARBA" id="ARBA00022679"/>
    </source>
</evidence>
<keyword evidence="10" id="KW-0408">Iron</keyword>
<evidence type="ECO:0000313" key="16">
    <source>
        <dbReference type="Proteomes" id="UP000322110"/>
    </source>
</evidence>
<dbReference type="GO" id="GO:0046872">
    <property type="term" value="F:metal ion binding"/>
    <property type="evidence" value="ECO:0007669"/>
    <property type="project" value="UniProtKB-KW"/>
</dbReference>
<dbReference type="PIRSF" id="PIRSF005572">
    <property type="entry name" value="NifS"/>
    <property type="match status" value="1"/>
</dbReference>
<comment type="caution">
    <text evidence="15">The sequence shown here is derived from an EMBL/GenBank/DDBJ whole genome shotgun (WGS) entry which is preliminary data.</text>
</comment>
<dbReference type="InterPro" id="IPR015422">
    <property type="entry name" value="PyrdxlP-dep_Trfase_small"/>
</dbReference>
<dbReference type="RefSeq" id="WP_149811087.1">
    <property type="nucleotide sequence ID" value="NZ_VUKA01000001.1"/>
</dbReference>
<keyword evidence="6 15" id="KW-0808">Transferase</keyword>
<keyword evidence="11" id="KW-0411">Iron-sulfur</keyword>
<evidence type="ECO:0000256" key="1">
    <source>
        <dbReference type="ARBA" id="ARBA00001933"/>
    </source>
</evidence>
<evidence type="ECO:0000313" key="15">
    <source>
        <dbReference type="EMBL" id="KAA2215134.1"/>
    </source>
</evidence>
<protein>
    <recommendedName>
        <fullName evidence="5">Cysteine desulfurase</fullName>
        <ecNumber evidence="4">2.8.1.7</ecNumber>
    </recommendedName>
</protein>
<comment type="cofactor">
    <cofactor evidence="1 13">
        <name>pyridoxal 5'-phosphate</name>
        <dbReference type="ChEBI" id="CHEBI:597326"/>
    </cofactor>
</comment>
<keyword evidence="7" id="KW-0001">2Fe-2S</keyword>
<evidence type="ECO:0000256" key="9">
    <source>
        <dbReference type="ARBA" id="ARBA00022898"/>
    </source>
</evidence>
<dbReference type="GO" id="GO:0051537">
    <property type="term" value="F:2 iron, 2 sulfur cluster binding"/>
    <property type="evidence" value="ECO:0007669"/>
    <property type="project" value="UniProtKB-KW"/>
</dbReference>
<evidence type="ECO:0000256" key="8">
    <source>
        <dbReference type="ARBA" id="ARBA00022723"/>
    </source>
</evidence>
<dbReference type="GO" id="GO:0005829">
    <property type="term" value="C:cytosol"/>
    <property type="evidence" value="ECO:0007669"/>
    <property type="project" value="TreeGrafter"/>
</dbReference>
<comment type="similarity">
    <text evidence="3">Belongs to the class-V pyridoxal-phosphate-dependent aminotransferase family. NifS/IscS subfamily.</text>
</comment>
<dbReference type="InterPro" id="IPR015424">
    <property type="entry name" value="PyrdxlP-dep_Trfase"/>
</dbReference>
<dbReference type="InterPro" id="IPR000192">
    <property type="entry name" value="Aminotrans_V_dom"/>
</dbReference>
<dbReference type="AlphaFoldDB" id="A0A5B2TLS4"/>
<evidence type="ECO:0000256" key="10">
    <source>
        <dbReference type="ARBA" id="ARBA00023004"/>
    </source>
</evidence>
<dbReference type="GO" id="GO:0016226">
    <property type="term" value="P:iron-sulfur cluster assembly"/>
    <property type="evidence" value="ECO:0007669"/>
    <property type="project" value="TreeGrafter"/>
</dbReference>
<comment type="function">
    <text evidence="2">Catalyzes the removal of elemental sulfur atoms from cysteine to produce alanine. Seems to participate in the biosynthesis of the nitrogenase metalloclusters by providing the inorganic sulfur required for the Fe-S core formation.</text>
</comment>
<dbReference type="InterPro" id="IPR015421">
    <property type="entry name" value="PyrdxlP-dep_Trfase_major"/>
</dbReference>
<dbReference type="InterPro" id="IPR016454">
    <property type="entry name" value="Cysteine_dSase"/>
</dbReference>
<sequence>MTEQQLQPIYLDNHATTAIDPRVLDAMRPWWEANFANPHSVEHAMGRDAEAAVERARDQVATLIGAEGREIIFTSGATEANNLAIKGCARFAAAHGDERRRILLPRTEHPCVLQSALDLAREGFDPVLLPVDAGGLLEMGALREALAAAPALLVSVMAVNNEIGVVQDVARVAALAHAAGALFHTDAAQAVGRVPLDVEAMGIDLLSVSGHKIYGPKGIGALFVRRRPRVRLAPLFSGGGQERGLRSGTLPTPLLVGLGKAAQLASGEGLAEQPRIAALRDRLHLRLRDAIPGLLRNGDARDVVAGNLNLAFPGVTAQAMLEHLDGLCVSTGSACSSAAVEPSHVLRALGIGAERASASLRIGIGRFTSPEDVERAAALLIGAWRQALPATRDAAE</sequence>
<dbReference type="GO" id="GO:0031071">
    <property type="term" value="F:cysteine desulfurase activity"/>
    <property type="evidence" value="ECO:0007669"/>
    <property type="project" value="UniProtKB-EC"/>
</dbReference>
<keyword evidence="16" id="KW-1185">Reference proteome</keyword>
<comment type="catalytic activity">
    <reaction evidence="12">
        <text>(sulfur carrier)-H + L-cysteine = (sulfur carrier)-SH + L-alanine</text>
        <dbReference type="Rhea" id="RHEA:43892"/>
        <dbReference type="Rhea" id="RHEA-COMP:14737"/>
        <dbReference type="Rhea" id="RHEA-COMP:14739"/>
        <dbReference type="ChEBI" id="CHEBI:29917"/>
        <dbReference type="ChEBI" id="CHEBI:35235"/>
        <dbReference type="ChEBI" id="CHEBI:57972"/>
        <dbReference type="ChEBI" id="CHEBI:64428"/>
        <dbReference type="EC" id="2.8.1.7"/>
    </reaction>
</comment>